<dbReference type="STRING" id="757424.Hsero_2694"/>
<dbReference type="KEGG" id="hse:Hsero_2694"/>
<evidence type="ECO:0000313" key="1">
    <source>
        <dbReference type="EMBL" id="ADJ64190.1"/>
    </source>
</evidence>
<keyword evidence="2" id="KW-1185">Reference proteome</keyword>
<gene>
    <name evidence="1" type="ordered locus">Hsero_2694</name>
</gene>
<dbReference type="Proteomes" id="UP000000329">
    <property type="component" value="Chromosome"/>
</dbReference>
<dbReference type="HOGENOM" id="CLU_2617173_0_0_4"/>
<protein>
    <submittedName>
        <fullName evidence="1">Uncharacterized protein</fullName>
    </submittedName>
</protein>
<proteinExistence type="predicted"/>
<name>D8IXT8_HERSS</name>
<dbReference type="EMBL" id="CP002039">
    <property type="protein sequence ID" value="ADJ64190.1"/>
    <property type="molecule type" value="Genomic_DNA"/>
</dbReference>
<accession>D8IXT8</accession>
<dbReference type="RefSeq" id="WP_013234668.1">
    <property type="nucleotide sequence ID" value="NC_014323.1"/>
</dbReference>
<evidence type="ECO:0000313" key="2">
    <source>
        <dbReference type="Proteomes" id="UP000000329"/>
    </source>
</evidence>
<dbReference type="AlphaFoldDB" id="D8IXT8"/>
<reference evidence="1 2" key="1">
    <citation type="submission" date="2010-04" db="EMBL/GenBank/DDBJ databases">
        <title>The genome of Herbaspirillum seropedicae SmR1, an endophytic, nitrogen-fixing, plant-growth promoting beta-Proteobacteria.</title>
        <authorList>
            <person name="Pedrosa F.O."/>
            <person name="Monteiro R.A."/>
            <person name="Wassem R."/>
            <person name="Cruz L.M."/>
            <person name="Ayub R.A."/>
            <person name="Colauto N.B."/>
            <person name="Fernandez M.A."/>
            <person name="Fungaro M.H.P."/>
            <person name="Grisard E.C."/>
            <person name="Hungria M."/>
            <person name="Madeira H.M.F."/>
            <person name="Nodari R.O."/>
            <person name="Osaku C.A."/>
            <person name="Petzl-Erler M.L."/>
            <person name="Terenzi H."/>
            <person name="Vieira L.G.E."/>
            <person name="Almeida M.I.M."/>
            <person name="Alves L.R."/>
            <person name="Arantes O.M.N."/>
            <person name="Balsanelli E."/>
            <person name="Barcellos F.G."/>
            <person name="Baura V.A."/>
            <person name="Binde D.R."/>
            <person name="Campo R.J."/>
            <person name="Chubatsu L.S."/>
            <person name="Chueire L.M.O."/>
            <person name="Ciferri R.R."/>
            <person name="Correa L.C."/>
            <person name="da Conceicao Silva J.L."/>
            <person name="Dabul A.N.G."/>
            <person name="Dambros B.P."/>
            <person name="Faoro H."/>
            <person name="Favetti A."/>
            <person name="Friedermann G."/>
            <person name="Furlaneto M.C."/>
            <person name="Gasques L.S."/>
            <person name="Gimenes C.C.T."/>
            <person name="Gioppo N.M.R."/>
            <person name="Glienke-Blanco C."/>
            <person name="Godoy L.P."/>
            <person name="Guerra M.P."/>
            <person name="Karp S."/>
            <person name="Kava-Cordeiro V."/>
            <person name="Margarido V.P."/>
            <person name="Mathioni S.M."/>
            <person name="Menck-Soares M.A."/>
            <person name="Murace N.K."/>
            <person name="Nicolas M.F."/>
            <person name="Oliveira C.E.C."/>
            <person name="Pagnan N.A.B."/>
            <person name="Pamphile J.A."/>
            <person name="Patussi E.V."/>
            <person name="Pereira L.F.P."/>
            <person name="Pereira-Ferrari L."/>
            <person name="Pinto F.G.S."/>
            <person name="Precoma C."/>
            <person name="Prioli A.J."/>
            <person name="Prioli S.M.A.P."/>
            <person name="Raittz R.T."/>
            <person name="Ramos H.J.O."/>
            <person name="Ribeiro E.M.S.F."/>
            <person name="Rigo L.U."/>
            <person name="Rocha C.L.M.S.C."/>
            <person name="Rocha S.N."/>
            <person name="Santos K."/>
            <person name="Satori D."/>
            <person name="Silva A.G."/>
            <person name="Simao R.C.G."/>
            <person name="Soares M.A.M."/>
            <person name="Souza E.M."/>
            <person name="Steffens M.B.R."/>
            <person name="Steindel M."/>
            <person name="Tadra-Sfeir M.Z."/>
            <person name="Takahashi E.K."/>
            <person name="Torres R.A."/>
            <person name="Valle J.S."/>
            <person name="Vernal J.I."/>
            <person name="Vilas-Boas L.A."/>
            <person name="Watanabe M.A.E."/>
            <person name="Weiss V.A."/>
            <person name="Yates M.A."/>
            <person name="Souza E.M."/>
        </authorList>
    </citation>
    <scope>NUCLEOTIDE SEQUENCE [LARGE SCALE GENOMIC DNA]</scope>
    <source>
        <strain evidence="1 2">SmR1</strain>
    </source>
</reference>
<sequence length="78" mass="7962">MNAGALVRLHFTEGAHMEMATIASGVATAWLADKAAHAVGIDLGKIAKTTVDEVVGAATVVARLPGNVNIGRIINTIV</sequence>
<organism evidence="1 2">
    <name type="scientific">Herbaspirillum seropedicae (strain SmR1)</name>
    <dbReference type="NCBI Taxonomy" id="757424"/>
    <lineage>
        <taxon>Bacteria</taxon>
        <taxon>Pseudomonadati</taxon>
        <taxon>Pseudomonadota</taxon>
        <taxon>Betaproteobacteria</taxon>
        <taxon>Burkholderiales</taxon>
        <taxon>Oxalobacteraceae</taxon>
        <taxon>Herbaspirillum</taxon>
    </lineage>
</organism>